<dbReference type="EMBL" id="BKCJ011309711">
    <property type="protein sequence ID" value="GFD18785.1"/>
    <property type="molecule type" value="Genomic_DNA"/>
</dbReference>
<accession>A0A699U699</accession>
<reference evidence="1" key="1">
    <citation type="journal article" date="2019" name="Sci. Rep.">
        <title>Draft genome of Tanacetum cinerariifolium, the natural source of mosquito coil.</title>
        <authorList>
            <person name="Yamashiro T."/>
            <person name="Shiraishi A."/>
            <person name="Satake H."/>
            <person name="Nakayama K."/>
        </authorList>
    </citation>
    <scope>NUCLEOTIDE SEQUENCE</scope>
</reference>
<gene>
    <name evidence="1" type="ORF">Tci_890754</name>
</gene>
<protein>
    <submittedName>
        <fullName evidence="1">Ribonuclease H-like domain-containing protein</fullName>
    </submittedName>
</protein>
<feature type="non-terminal residue" evidence="1">
    <location>
        <position position="1"/>
    </location>
</feature>
<name>A0A699U699_TANCI</name>
<organism evidence="1">
    <name type="scientific">Tanacetum cinerariifolium</name>
    <name type="common">Dalmatian daisy</name>
    <name type="synonym">Chrysanthemum cinerariifolium</name>
    <dbReference type="NCBI Taxonomy" id="118510"/>
    <lineage>
        <taxon>Eukaryota</taxon>
        <taxon>Viridiplantae</taxon>
        <taxon>Streptophyta</taxon>
        <taxon>Embryophyta</taxon>
        <taxon>Tracheophyta</taxon>
        <taxon>Spermatophyta</taxon>
        <taxon>Magnoliopsida</taxon>
        <taxon>eudicotyledons</taxon>
        <taxon>Gunneridae</taxon>
        <taxon>Pentapetalae</taxon>
        <taxon>asterids</taxon>
        <taxon>campanulids</taxon>
        <taxon>Asterales</taxon>
        <taxon>Asteraceae</taxon>
        <taxon>Asteroideae</taxon>
        <taxon>Anthemideae</taxon>
        <taxon>Anthemidinae</taxon>
        <taxon>Tanacetum</taxon>
    </lineage>
</organism>
<dbReference type="AlphaFoldDB" id="A0A699U699"/>
<proteinExistence type="predicted"/>
<evidence type="ECO:0000313" key="1">
    <source>
        <dbReference type="EMBL" id="GFD18785.1"/>
    </source>
</evidence>
<comment type="caution">
    <text evidence="1">The sequence shown here is derived from an EMBL/GenBank/DDBJ whole genome shotgun (WGS) entry which is preliminary data.</text>
</comment>
<feature type="non-terminal residue" evidence="1">
    <location>
        <position position="117"/>
    </location>
</feature>
<sequence>CPVTILNTLDPLGKFQGNVDEGFLVGYYVCSKAFRFVSLDIHSSSCGDQAREQGDKAVNKDKGKNLVVTITGFRDLNEESAECINNSNNGVSAAGPSVSAAGLGFTNSTNDFSVAGP</sequence>